<protein>
    <submittedName>
        <fullName evidence="2">Collagen-like protein</fullName>
    </submittedName>
</protein>
<evidence type="ECO:0000313" key="3">
    <source>
        <dbReference type="Proteomes" id="UP001474120"/>
    </source>
</evidence>
<dbReference type="RefSeq" id="WP_342160452.1">
    <property type="nucleotide sequence ID" value="NZ_JBCDNA010000002.1"/>
</dbReference>
<sequence>MKKIYALFILVAIFLVSCEGSVGPPGPPGPQGFPGEDGFDGLIGQVIEVEADLNINNDFEYYVEIPNEIEVFESDIIAVYRLMGVFEGTDIWEPLPQTIFRNSGILLYGFDYTIFDVRLFLDGTVDFGKLDPDDTDNLIFRIAVIPADFAKTVDLKKMDKVIDALDIKEIKRIN</sequence>
<name>A0ABU9L1L7_9FLAO</name>
<dbReference type="PROSITE" id="PS51257">
    <property type="entry name" value="PROKAR_LIPOPROTEIN"/>
    <property type="match status" value="1"/>
</dbReference>
<accession>A0ABU9L1L7</accession>
<dbReference type="Gene3D" id="1.20.5.320">
    <property type="entry name" value="6-Phosphogluconate Dehydrogenase, domain 3"/>
    <property type="match status" value="1"/>
</dbReference>
<gene>
    <name evidence="2" type="ORF">AABB81_10555</name>
</gene>
<proteinExistence type="predicted"/>
<dbReference type="EMBL" id="JBCDNA010000002">
    <property type="protein sequence ID" value="MEL4456338.1"/>
    <property type="molecule type" value="Genomic_DNA"/>
</dbReference>
<reference evidence="2 3" key="1">
    <citation type="submission" date="2024-04" db="EMBL/GenBank/DDBJ databases">
        <title>whole genome sequencing of Lutimonas vermicola strain IMCC1616.</title>
        <authorList>
            <person name="Bae S.S."/>
        </authorList>
    </citation>
    <scope>NUCLEOTIDE SEQUENCE [LARGE SCALE GENOMIC DNA]</scope>
    <source>
        <strain evidence="2 3">IMCC1616</strain>
    </source>
</reference>
<dbReference type="Proteomes" id="UP001474120">
    <property type="component" value="Unassembled WGS sequence"/>
</dbReference>
<keyword evidence="1" id="KW-0732">Signal</keyword>
<feature type="signal peptide" evidence="1">
    <location>
        <begin position="1"/>
        <end position="22"/>
    </location>
</feature>
<feature type="chain" id="PRO_5046670255" evidence="1">
    <location>
        <begin position="23"/>
        <end position="174"/>
    </location>
</feature>
<organism evidence="2 3">
    <name type="scientific">Lutimonas vermicola</name>
    <dbReference type="NCBI Taxonomy" id="414288"/>
    <lineage>
        <taxon>Bacteria</taxon>
        <taxon>Pseudomonadati</taxon>
        <taxon>Bacteroidota</taxon>
        <taxon>Flavobacteriia</taxon>
        <taxon>Flavobacteriales</taxon>
        <taxon>Flavobacteriaceae</taxon>
        <taxon>Lutimonas</taxon>
    </lineage>
</organism>
<evidence type="ECO:0000313" key="2">
    <source>
        <dbReference type="EMBL" id="MEL4456338.1"/>
    </source>
</evidence>
<comment type="caution">
    <text evidence="2">The sequence shown here is derived from an EMBL/GenBank/DDBJ whole genome shotgun (WGS) entry which is preliminary data.</text>
</comment>
<keyword evidence="3" id="KW-1185">Reference proteome</keyword>
<evidence type="ECO:0000256" key="1">
    <source>
        <dbReference type="SAM" id="SignalP"/>
    </source>
</evidence>